<dbReference type="PROSITE" id="PS00028">
    <property type="entry name" value="ZINC_FINGER_C2H2_1"/>
    <property type="match status" value="7"/>
</dbReference>
<dbReference type="Gene3D" id="3.30.160.60">
    <property type="entry name" value="Classic Zinc Finger"/>
    <property type="match status" value="8"/>
</dbReference>
<keyword evidence="15" id="KW-1185">Reference proteome</keyword>
<sequence length="546" mass="61549">MGEVIRVSGRAPDVGEFLKEAMLSQRFADVTLCCPGGQKFLAHRLVLSAASPYLQRSEENLHVLETTRSSVISTSPNRQFSENSADHYYGVEVPTIHEVTYHNGSKLLEANSTLVSRPQEFYSPQIPSSTITQMVTSINNDIVNSETILQSQNNIISTTRILPCPVENNQININKKGGYFGQTQPQSPQKPEISHPVSRLCDTIESTGKIDRFTNLEAKNLEKEARIDDKLVERVIINSDKNNNDAIVSQDAVQRGKGAQENHRCDQCGKTFVTKASLKVHVRTHSGEKPFRCTDCGKQFSQLRNYKYHRSVHEGTREFAATCPECGKYFNDRGYLSSHMKIHRNRKEYGCAECGKSFNQRVAYNMHVRIHTGVKPHQCEQCGKAFSRKMLLKQHLRTHSGERPYQCQVCQKAFADRSNMTLHTRLHSGLKPYQCTLCSKAFTKKHHLKTHLNYHTGTKPYSCPNCGLRFSQSSNMRTHFKKCTVNNLMETKNSQLEGTVRDSSKTVQARIISRIPTDTLTPPNSDQELSILTPISKSNGIEGNGL</sequence>
<evidence type="ECO:0000256" key="4">
    <source>
        <dbReference type="ARBA" id="ARBA00022737"/>
    </source>
</evidence>
<name>A0A2A3E7F8_APICC</name>
<proteinExistence type="inferred from homology"/>
<keyword evidence="3" id="KW-0479">Metal-binding</keyword>
<dbReference type="GO" id="GO:0010468">
    <property type="term" value="P:regulation of gene expression"/>
    <property type="evidence" value="ECO:0007669"/>
    <property type="project" value="TreeGrafter"/>
</dbReference>
<dbReference type="SMART" id="SM00355">
    <property type="entry name" value="ZnF_C2H2"/>
    <property type="match status" value="8"/>
</dbReference>
<dbReference type="FunFam" id="3.30.160.60:FF:001498">
    <property type="entry name" value="Zinc finger protein 404"/>
    <property type="match status" value="1"/>
</dbReference>
<evidence type="ECO:0000256" key="5">
    <source>
        <dbReference type="ARBA" id="ARBA00022771"/>
    </source>
</evidence>
<dbReference type="FunFam" id="3.30.160.60:FF:002070">
    <property type="entry name" value="Zinc finger protein"/>
    <property type="match status" value="1"/>
</dbReference>
<feature type="domain" description="C2H2-type" evidence="13">
    <location>
        <begin position="349"/>
        <end position="376"/>
    </location>
</feature>
<dbReference type="Gene3D" id="3.30.710.10">
    <property type="entry name" value="Potassium Channel Kv1.1, Chain A"/>
    <property type="match status" value="1"/>
</dbReference>
<dbReference type="InterPro" id="IPR036236">
    <property type="entry name" value="Znf_C2H2_sf"/>
</dbReference>
<keyword evidence="10" id="KW-0539">Nucleus</keyword>
<feature type="domain" description="BTB" evidence="12">
    <location>
        <begin position="28"/>
        <end position="55"/>
    </location>
</feature>
<feature type="domain" description="C2H2-type" evidence="13">
    <location>
        <begin position="433"/>
        <end position="460"/>
    </location>
</feature>
<keyword evidence="7" id="KW-0805">Transcription regulation</keyword>
<evidence type="ECO:0000256" key="11">
    <source>
        <dbReference type="PROSITE-ProRule" id="PRU00042"/>
    </source>
</evidence>
<evidence type="ECO:0000313" key="15">
    <source>
        <dbReference type="Proteomes" id="UP000242457"/>
    </source>
</evidence>
<evidence type="ECO:0000256" key="9">
    <source>
        <dbReference type="ARBA" id="ARBA00023163"/>
    </source>
</evidence>
<dbReference type="PANTHER" id="PTHR16515">
    <property type="entry name" value="PR DOMAIN ZINC FINGER PROTEIN"/>
    <property type="match status" value="1"/>
</dbReference>
<dbReference type="Pfam" id="PF00651">
    <property type="entry name" value="BTB"/>
    <property type="match status" value="1"/>
</dbReference>
<dbReference type="FunFam" id="3.30.160.60:FF:000100">
    <property type="entry name" value="Zinc finger 45-like"/>
    <property type="match status" value="1"/>
</dbReference>
<dbReference type="FunFam" id="3.30.160.60:FF:000446">
    <property type="entry name" value="Zinc finger protein"/>
    <property type="match status" value="1"/>
</dbReference>
<evidence type="ECO:0000259" key="12">
    <source>
        <dbReference type="PROSITE" id="PS50097"/>
    </source>
</evidence>
<dbReference type="PROSITE" id="PS50097">
    <property type="entry name" value="BTB"/>
    <property type="match status" value="1"/>
</dbReference>
<reference evidence="14 15" key="1">
    <citation type="submission" date="2014-07" db="EMBL/GenBank/DDBJ databases">
        <title>Genomic and transcriptomic analysis on Apis cerana provide comprehensive insights into honey bee biology.</title>
        <authorList>
            <person name="Diao Q."/>
            <person name="Sun L."/>
            <person name="Zheng H."/>
            <person name="Zheng H."/>
            <person name="Xu S."/>
            <person name="Wang S."/>
            <person name="Zeng Z."/>
            <person name="Hu F."/>
            <person name="Su S."/>
            <person name="Wu J."/>
        </authorList>
    </citation>
    <scope>NUCLEOTIDE SEQUENCE [LARGE SCALE GENOMIC DNA]</scope>
    <source>
        <tissue evidence="14">Pupae without intestine</tissue>
    </source>
</reference>
<dbReference type="InterPro" id="IPR011333">
    <property type="entry name" value="SKP1/BTB/POZ_sf"/>
</dbReference>
<dbReference type="GO" id="GO:0008270">
    <property type="term" value="F:zinc ion binding"/>
    <property type="evidence" value="ECO:0007669"/>
    <property type="project" value="UniProtKB-KW"/>
</dbReference>
<keyword evidence="9" id="KW-0804">Transcription</keyword>
<dbReference type="PROSITE" id="PS50157">
    <property type="entry name" value="ZINC_FINGER_C2H2_2"/>
    <property type="match status" value="8"/>
</dbReference>
<dbReference type="GO" id="GO:0048598">
    <property type="term" value="P:embryonic morphogenesis"/>
    <property type="evidence" value="ECO:0007669"/>
    <property type="project" value="UniProtKB-ARBA"/>
</dbReference>
<accession>A0A2A3E7F8</accession>
<dbReference type="InterPro" id="IPR013087">
    <property type="entry name" value="Znf_C2H2_type"/>
</dbReference>
<dbReference type="CDD" id="cd18186">
    <property type="entry name" value="BTB_POZ_ZBTB_KLHL-like"/>
    <property type="match status" value="1"/>
</dbReference>
<dbReference type="FunFam" id="3.30.160.60:FF:003117">
    <property type="entry name" value="Si:ch73-120g24.4"/>
    <property type="match status" value="1"/>
</dbReference>
<dbReference type="GO" id="GO:0003677">
    <property type="term" value="F:DNA binding"/>
    <property type="evidence" value="ECO:0007669"/>
    <property type="project" value="UniProtKB-KW"/>
</dbReference>
<dbReference type="FunFam" id="3.30.160.60:FF:000624">
    <property type="entry name" value="zinc finger protein 697"/>
    <property type="match status" value="1"/>
</dbReference>
<dbReference type="EMBL" id="KZ288345">
    <property type="protein sequence ID" value="PBC27645.1"/>
    <property type="molecule type" value="Genomic_DNA"/>
</dbReference>
<keyword evidence="5 11" id="KW-0863">Zinc-finger</keyword>
<dbReference type="SUPFAM" id="SSF54695">
    <property type="entry name" value="POZ domain"/>
    <property type="match status" value="1"/>
</dbReference>
<dbReference type="Proteomes" id="UP000242457">
    <property type="component" value="Unassembled WGS sequence"/>
</dbReference>
<evidence type="ECO:0000256" key="8">
    <source>
        <dbReference type="ARBA" id="ARBA00023125"/>
    </source>
</evidence>
<keyword evidence="6" id="KW-0862">Zinc</keyword>
<feature type="domain" description="C2H2-type" evidence="13">
    <location>
        <begin position="377"/>
        <end position="404"/>
    </location>
</feature>
<feature type="domain" description="C2H2-type" evidence="13">
    <location>
        <begin position="321"/>
        <end position="348"/>
    </location>
</feature>
<dbReference type="FunFam" id="3.30.160.60:FF:000188">
    <property type="entry name" value="Zinc finger protein 787"/>
    <property type="match status" value="1"/>
</dbReference>
<dbReference type="InterPro" id="IPR000210">
    <property type="entry name" value="BTB/POZ_dom"/>
</dbReference>
<evidence type="ECO:0000256" key="2">
    <source>
        <dbReference type="ARBA" id="ARBA00006991"/>
    </source>
</evidence>
<dbReference type="InterPro" id="IPR050331">
    <property type="entry name" value="Zinc_finger"/>
</dbReference>
<feature type="domain" description="C2H2-type" evidence="13">
    <location>
        <begin position="291"/>
        <end position="318"/>
    </location>
</feature>
<evidence type="ECO:0000256" key="7">
    <source>
        <dbReference type="ARBA" id="ARBA00023015"/>
    </source>
</evidence>
<evidence type="ECO:0000259" key="13">
    <source>
        <dbReference type="PROSITE" id="PS50157"/>
    </source>
</evidence>
<evidence type="ECO:0000256" key="1">
    <source>
        <dbReference type="ARBA" id="ARBA00004123"/>
    </source>
</evidence>
<keyword evidence="4" id="KW-0677">Repeat</keyword>
<feature type="domain" description="C2H2-type" evidence="13">
    <location>
        <begin position="405"/>
        <end position="432"/>
    </location>
</feature>
<feature type="domain" description="C2H2-type" evidence="13">
    <location>
        <begin position="461"/>
        <end position="481"/>
    </location>
</feature>
<evidence type="ECO:0000256" key="3">
    <source>
        <dbReference type="ARBA" id="ARBA00022723"/>
    </source>
</evidence>
<feature type="domain" description="C2H2-type" evidence="13">
    <location>
        <begin position="263"/>
        <end position="290"/>
    </location>
</feature>
<protein>
    <submittedName>
        <fullName evidence="14">Zinc finger protein</fullName>
    </submittedName>
</protein>
<dbReference type="OrthoDB" id="6077919at2759"/>
<evidence type="ECO:0000313" key="14">
    <source>
        <dbReference type="EMBL" id="PBC27645.1"/>
    </source>
</evidence>
<comment type="subcellular location">
    <subcellularLocation>
        <location evidence="1">Nucleus</location>
    </subcellularLocation>
</comment>
<dbReference type="FunFam" id="3.30.160.60:FF:000450">
    <property type="entry name" value="PR domain zinc finger protein 14"/>
    <property type="match status" value="1"/>
</dbReference>
<evidence type="ECO:0000256" key="10">
    <source>
        <dbReference type="ARBA" id="ARBA00023242"/>
    </source>
</evidence>
<dbReference type="PANTHER" id="PTHR16515:SF66">
    <property type="entry name" value="C2H2-TYPE DOMAIN-CONTAINING PROTEIN"/>
    <property type="match status" value="1"/>
</dbReference>
<dbReference type="GO" id="GO:0005634">
    <property type="term" value="C:nucleus"/>
    <property type="evidence" value="ECO:0007669"/>
    <property type="project" value="UniProtKB-SubCell"/>
</dbReference>
<dbReference type="STRING" id="94128.A0A2A3E7F8"/>
<comment type="similarity">
    <text evidence="2">Belongs to the krueppel C2H2-type zinc-finger protein family.</text>
</comment>
<evidence type="ECO:0000256" key="6">
    <source>
        <dbReference type="ARBA" id="ARBA00022833"/>
    </source>
</evidence>
<dbReference type="AlphaFoldDB" id="A0A2A3E7F8"/>
<organism evidence="14 15">
    <name type="scientific">Apis cerana cerana</name>
    <name type="common">Oriental honeybee</name>
    <dbReference type="NCBI Taxonomy" id="94128"/>
    <lineage>
        <taxon>Eukaryota</taxon>
        <taxon>Metazoa</taxon>
        <taxon>Ecdysozoa</taxon>
        <taxon>Arthropoda</taxon>
        <taxon>Hexapoda</taxon>
        <taxon>Insecta</taxon>
        <taxon>Pterygota</taxon>
        <taxon>Neoptera</taxon>
        <taxon>Endopterygota</taxon>
        <taxon>Hymenoptera</taxon>
        <taxon>Apocrita</taxon>
        <taxon>Aculeata</taxon>
        <taxon>Apoidea</taxon>
        <taxon>Anthophila</taxon>
        <taxon>Apidae</taxon>
        <taxon>Apis</taxon>
    </lineage>
</organism>
<gene>
    <name evidence="14" type="ORF">APICC_10064</name>
</gene>
<dbReference type="Pfam" id="PF00096">
    <property type="entry name" value="zf-C2H2"/>
    <property type="match status" value="8"/>
</dbReference>
<dbReference type="SUPFAM" id="SSF57667">
    <property type="entry name" value="beta-beta-alpha zinc fingers"/>
    <property type="match status" value="4"/>
</dbReference>
<keyword evidence="8" id="KW-0238">DNA-binding</keyword>